<proteinExistence type="predicted"/>
<evidence type="ECO:0000256" key="3">
    <source>
        <dbReference type="ARBA" id="ARBA00023002"/>
    </source>
</evidence>
<dbReference type="SUPFAM" id="SSF55103">
    <property type="entry name" value="FAD-linked oxidases, C-terminal domain"/>
    <property type="match status" value="1"/>
</dbReference>
<dbReference type="PIRSF" id="PIRSF000136">
    <property type="entry name" value="LGO_GLO"/>
    <property type="match status" value="1"/>
</dbReference>
<sequence>MAITQLAYPAQEPELAGEDIRLRNWARNSRLGLPGSVVTPATEAELCDFLSTSDGPVRMIGSRMSPGRMMAVADGAGTLLDLSRLSGLISSTEDTVTFAGSTPLSEVYAFLTARGQMLNASPGVIAEQTLAGAVSTGTHGQGLQQSSIAGDALSIRIVLADGTIAEFDEEHPDFGAVQLGLGSLGVITAVTLRTRESLIYTCVKQAVDADTLEADLEAWNRENLLVKAWWFPQENQVQVWTANEASDDEVSRYRTGGGKLLEHAGTNATMNTTVESTLRLLRADSRGVADNGKSLRTVSRFRDFTDVTGDIYQVFCRGIATPQINVEIGIPLAKAGRVIRTIKDWHAETQPRMHYPVILRCTGPSDAWLSPSNGEDTCYFGFVVYYSADGSLSEEGDSFLRAVERALAEEGGRPHWGKYFDESLYDWPALYPQWEAFRRVRETLDPEHRFANTFTAALLD</sequence>
<dbReference type="InterPro" id="IPR016169">
    <property type="entry name" value="FAD-bd_PCMH_sub2"/>
</dbReference>
<dbReference type="InterPro" id="IPR010031">
    <property type="entry name" value="FAD_lactone_oxidase-like"/>
</dbReference>
<keyword evidence="3" id="KW-0560">Oxidoreductase</keyword>
<dbReference type="PROSITE" id="PS51387">
    <property type="entry name" value="FAD_PCMH"/>
    <property type="match status" value="1"/>
</dbReference>
<protein>
    <submittedName>
        <fullName evidence="5">FAD-binding protein</fullName>
    </submittedName>
</protein>
<dbReference type="InterPro" id="IPR007173">
    <property type="entry name" value="ALO_C"/>
</dbReference>
<keyword evidence="2" id="KW-0274">FAD</keyword>
<dbReference type="Gene3D" id="3.30.70.2520">
    <property type="match status" value="1"/>
</dbReference>
<dbReference type="RefSeq" id="WP_152811529.1">
    <property type="nucleotide sequence ID" value="NZ_VJXX01000001.1"/>
</dbReference>
<dbReference type="InterPro" id="IPR016167">
    <property type="entry name" value="FAD-bd_PCMH_sub1"/>
</dbReference>
<dbReference type="PANTHER" id="PTHR43762">
    <property type="entry name" value="L-GULONOLACTONE OXIDASE"/>
    <property type="match status" value="1"/>
</dbReference>
<keyword evidence="6" id="KW-1185">Reference proteome</keyword>
<reference evidence="6" key="1">
    <citation type="submission" date="2019-07" db="EMBL/GenBank/DDBJ databases">
        <title>Arthrobacter KR32 sp. nov., isolated from mountain cheese made of cows milk.</title>
        <authorList>
            <person name="Flegler A."/>
        </authorList>
    </citation>
    <scope>NUCLEOTIDE SEQUENCE [LARGE SCALE GENOMIC DNA]</scope>
    <source>
        <strain evidence="6">KR32</strain>
    </source>
</reference>
<dbReference type="AlphaFoldDB" id="A0A7X1NLU6"/>
<dbReference type="Proteomes" id="UP000326464">
    <property type="component" value="Unassembled WGS sequence"/>
</dbReference>
<evidence type="ECO:0000313" key="5">
    <source>
        <dbReference type="EMBL" id="MPY09212.1"/>
    </source>
</evidence>
<dbReference type="InterPro" id="IPR036318">
    <property type="entry name" value="FAD-bd_PCMH-like_sf"/>
</dbReference>
<dbReference type="Gene3D" id="3.30.43.10">
    <property type="entry name" value="Uridine Diphospho-n-acetylenolpyruvylglucosamine Reductase, domain 2"/>
    <property type="match status" value="1"/>
</dbReference>
<evidence type="ECO:0000259" key="4">
    <source>
        <dbReference type="PROSITE" id="PS51387"/>
    </source>
</evidence>
<dbReference type="InterPro" id="IPR016164">
    <property type="entry name" value="FAD-linked_Oxase-like_C"/>
</dbReference>
<keyword evidence="1" id="KW-0285">Flavoprotein</keyword>
<feature type="domain" description="FAD-binding PCMH-type" evidence="4">
    <location>
        <begin position="30"/>
        <end position="197"/>
    </location>
</feature>
<dbReference type="GO" id="GO:0071949">
    <property type="term" value="F:FAD binding"/>
    <property type="evidence" value="ECO:0007669"/>
    <property type="project" value="InterPro"/>
</dbReference>
<dbReference type="PANTHER" id="PTHR43762:SF1">
    <property type="entry name" value="D-ARABINONO-1,4-LACTONE OXIDASE"/>
    <property type="match status" value="1"/>
</dbReference>
<evidence type="ECO:0000256" key="1">
    <source>
        <dbReference type="ARBA" id="ARBA00022630"/>
    </source>
</evidence>
<accession>A0A7X1NLU6</accession>
<dbReference type="SUPFAM" id="SSF56176">
    <property type="entry name" value="FAD-binding/transporter-associated domain-like"/>
    <property type="match status" value="1"/>
</dbReference>
<dbReference type="OrthoDB" id="9800184at2"/>
<dbReference type="InterPro" id="IPR016171">
    <property type="entry name" value="Vanillyl_alc_oxidase_C-sub2"/>
</dbReference>
<dbReference type="Gene3D" id="3.30.465.10">
    <property type="match status" value="1"/>
</dbReference>
<evidence type="ECO:0000256" key="2">
    <source>
        <dbReference type="ARBA" id="ARBA00022827"/>
    </source>
</evidence>
<gene>
    <name evidence="5" type="ORF">FNH21_00435</name>
</gene>
<dbReference type="GO" id="GO:0003885">
    <property type="term" value="F:D-arabinono-1,4-lactone oxidase activity"/>
    <property type="evidence" value="ECO:0007669"/>
    <property type="project" value="InterPro"/>
</dbReference>
<comment type="caution">
    <text evidence="5">The sequence shown here is derived from an EMBL/GenBank/DDBJ whole genome shotgun (WGS) entry which is preliminary data.</text>
</comment>
<dbReference type="Pfam" id="PF04030">
    <property type="entry name" value="ALO"/>
    <property type="match status" value="1"/>
</dbReference>
<dbReference type="Pfam" id="PF01565">
    <property type="entry name" value="FAD_binding_4"/>
    <property type="match status" value="1"/>
</dbReference>
<dbReference type="InterPro" id="IPR016166">
    <property type="entry name" value="FAD-bd_PCMH"/>
</dbReference>
<organism evidence="5 6">
    <name type="scientific">Arthrobacter bussei</name>
    <dbReference type="NCBI Taxonomy" id="2594179"/>
    <lineage>
        <taxon>Bacteria</taxon>
        <taxon>Bacillati</taxon>
        <taxon>Actinomycetota</taxon>
        <taxon>Actinomycetes</taxon>
        <taxon>Micrococcales</taxon>
        <taxon>Micrococcaceae</taxon>
        <taxon>Arthrobacter</taxon>
    </lineage>
</organism>
<dbReference type="Gene3D" id="1.10.45.10">
    <property type="entry name" value="Vanillyl-alcohol Oxidase, Chain A, domain 4"/>
    <property type="match status" value="1"/>
</dbReference>
<dbReference type="InterPro" id="IPR006094">
    <property type="entry name" value="Oxid_FAD_bind_N"/>
</dbReference>
<dbReference type="EMBL" id="VJXX01000001">
    <property type="protein sequence ID" value="MPY09212.1"/>
    <property type="molecule type" value="Genomic_DNA"/>
</dbReference>
<dbReference type="GO" id="GO:0016020">
    <property type="term" value="C:membrane"/>
    <property type="evidence" value="ECO:0007669"/>
    <property type="project" value="InterPro"/>
</dbReference>
<evidence type="ECO:0000313" key="6">
    <source>
        <dbReference type="Proteomes" id="UP000326464"/>
    </source>
</evidence>
<name>A0A7X1NLU6_9MICC</name>